<evidence type="ECO:0008006" key="4">
    <source>
        <dbReference type="Google" id="ProtNLM"/>
    </source>
</evidence>
<evidence type="ECO:0000256" key="1">
    <source>
        <dbReference type="SAM" id="MobiDB-lite"/>
    </source>
</evidence>
<dbReference type="EMBL" id="JBHSLC010000115">
    <property type="protein sequence ID" value="MFC5359550.1"/>
    <property type="molecule type" value="Genomic_DNA"/>
</dbReference>
<dbReference type="Proteomes" id="UP001596166">
    <property type="component" value="Unassembled WGS sequence"/>
</dbReference>
<protein>
    <recommendedName>
        <fullName evidence="4">Global cell cycle regulator GcrA-like protein</fullName>
    </recommendedName>
</protein>
<comment type="caution">
    <text evidence="2">The sequence shown here is derived from an EMBL/GenBank/DDBJ whole genome shotgun (WGS) entry which is preliminary data.</text>
</comment>
<accession>A0ABW0GEP6</accession>
<organism evidence="2 3">
    <name type="scientific">Azospirillum himalayense</name>
    <dbReference type="NCBI Taxonomy" id="654847"/>
    <lineage>
        <taxon>Bacteria</taxon>
        <taxon>Pseudomonadati</taxon>
        <taxon>Pseudomonadota</taxon>
        <taxon>Alphaproteobacteria</taxon>
        <taxon>Rhodospirillales</taxon>
        <taxon>Azospirillaceae</taxon>
        <taxon>Azospirillum</taxon>
    </lineage>
</organism>
<feature type="region of interest" description="Disordered" evidence="1">
    <location>
        <begin position="28"/>
        <end position="67"/>
    </location>
</feature>
<sequence length="131" mass="14226">MTYEEAAEALGTTRNVVAGRAQRLGITKGTGVGGHKSRITHGRRAKSTTVVQDHQPQALDPKEPHGCRWIDDEVGQPGKSWSYCQAEPHQPGSSWCAHHHARVYGRTKSDTYLEDIRVSAPGLGRGGMKVG</sequence>
<keyword evidence="3" id="KW-1185">Reference proteome</keyword>
<gene>
    <name evidence="2" type="ORF">ACFPMG_31590</name>
</gene>
<dbReference type="RefSeq" id="WP_376999667.1">
    <property type="nucleotide sequence ID" value="NZ_JBHSLC010000115.1"/>
</dbReference>
<name>A0ABW0GEP6_9PROT</name>
<evidence type="ECO:0000313" key="3">
    <source>
        <dbReference type="Proteomes" id="UP001596166"/>
    </source>
</evidence>
<proteinExistence type="predicted"/>
<feature type="compositionally biased region" description="Basic residues" evidence="1">
    <location>
        <begin position="35"/>
        <end position="46"/>
    </location>
</feature>
<evidence type="ECO:0000313" key="2">
    <source>
        <dbReference type="EMBL" id="MFC5359550.1"/>
    </source>
</evidence>
<reference evidence="3" key="1">
    <citation type="journal article" date="2019" name="Int. J. Syst. Evol. Microbiol.">
        <title>The Global Catalogue of Microorganisms (GCM) 10K type strain sequencing project: providing services to taxonomists for standard genome sequencing and annotation.</title>
        <authorList>
            <consortium name="The Broad Institute Genomics Platform"/>
            <consortium name="The Broad Institute Genome Sequencing Center for Infectious Disease"/>
            <person name="Wu L."/>
            <person name="Ma J."/>
        </authorList>
    </citation>
    <scope>NUCLEOTIDE SEQUENCE [LARGE SCALE GENOMIC DNA]</scope>
    <source>
        <strain evidence="3">CCUG 58760</strain>
    </source>
</reference>